<sequence>MSGSPVAGSIKYAWFTATAHHSLHSRPQPLHAHSTHHYLYLPPSICLPSRPFQHFLTSTLTNLHRTLASLQTPTLPSTHAHNLYPHAYTILQPPFQPPSTPGY</sequence>
<dbReference type="AlphaFoldDB" id="A0A5B7K2P2"/>
<evidence type="ECO:0000313" key="1">
    <source>
        <dbReference type="EMBL" id="MPC98894.1"/>
    </source>
</evidence>
<dbReference type="EMBL" id="VSRR010116043">
    <property type="protein sequence ID" value="MPC98894.1"/>
    <property type="molecule type" value="Genomic_DNA"/>
</dbReference>
<gene>
    <name evidence="1" type="ORF">E2C01_094280</name>
</gene>
<name>A0A5B7K2P2_PORTR</name>
<evidence type="ECO:0000313" key="2">
    <source>
        <dbReference type="Proteomes" id="UP000324222"/>
    </source>
</evidence>
<proteinExistence type="predicted"/>
<protein>
    <submittedName>
        <fullName evidence="1">Uncharacterized protein</fullName>
    </submittedName>
</protein>
<organism evidence="1 2">
    <name type="scientific">Portunus trituberculatus</name>
    <name type="common">Swimming crab</name>
    <name type="synonym">Neptunus trituberculatus</name>
    <dbReference type="NCBI Taxonomy" id="210409"/>
    <lineage>
        <taxon>Eukaryota</taxon>
        <taxon>Metazoa</taxon>
        <taxon>Ecdysozoa</taxon>
        <taxon>Arthropoda</taxon>
        <taxon>Crustacea</taxon>
        <taxon>Multicrustacea</taxon>
        <taxon>Malacostraca</taxon>
        <taxon>Eumalacostraca</taxon>
        <taxon>Eucarida</taxon>
        <taxon>Decapoda</taxon>
        <taxon>Pleocyemata</taxon>
        <taxon>Brachyura</taxon>
        <taxon>Eubrachyura</taxon>
        <taxon>Portunoidea</taxon>
        <taxon>Portunidae</taxon>
        <taxon>Portuninae</taxon>
        <taxon>Portunus</taxon>
    </lineage>
</organism>
<reference evidence="1 2" key="1">
    <citation type="submission" date="2019-05" db="EMBL/GenBank/DDBJ databases">
        <title>Another draft genome of Portunus trituberculatus and its Hox gene families provides insights of decapod evolution.</title>
        <authorList>
            <person name="Jeong J.-H."/>
            <person name="Song I."/>
            <person name="Kim S."/>
            <person name="Choi T."/>
            <person name="Kim D."/>
            <person name="Ryu S."/>
            <person name="Kim W."/>
        </authorList>
    </citation>
    <scope>NUCLEOTIDE SEQUENCE [LARGE SCALE GENOMIC DNA]</scope>
    <source>
        <tissue evidence="1">Muscle</tissue>
    </source>
</reference>
<accession>A0A5B7K2P2</accession>
<comment type="caution">
    <text evidence="1">The sequence shown here is derived from an EMBL/GenBank/DDBJ whole genome shotgun (WGS) entry which is preliminary data.</text>
</comment>
<keyword evidence="2" id="KW-1185">Reference proteome</keyword>
<dbReference type="Proteomes" id="UP000324222">
    <property type="component" value="Unassembled WGS sequence"/>
</dbReference>